<proteinExistence type="predicted"/>
<evidence type="ECO:0000256" key="6">
    <source>
        <dbReference type="SAM" id="Phobius"/>
    </source>
</evidence>
<feature type="transmembrane region" description="Helical" evidence="6">
    <location>
        <begin position="12"/>
        <end position="44"/>
    </location>
</feature>
<accession>A0A810QAA6</accession>
<dbReference type="InterPro" id="IPR003339">
    <property type="entry name" value="ABC/ECF_trnsptr_transmembrane"/>
</dbReference>
<feature type="transmembrane region" description="Helical" evidence="6">
    <location>
        <begin position="112"/>
        <end position="131"/>
    </location>
</feature>
<comment type="subcellular location">
    <subcellularLocation>
        <location evidence="1">Membrane</location>
        <topology evidence="1">Multi-pass membrane protein</topology>
    </subcellularLocation>
</comment>
<dbReference type="AlphaFoldDB" id="A0A810QAA6"/>
<keyword evidence="3 6" id="KW-0812">Transmembrane</keyword>
<keyword evidence="5 6" id="KW-0472">Membrane</keyword>
<dbReference type="GO" id="GO:0005886">
    <property type="term" value="C:plasma membrane"/>
    <property type="evidence" value="ECO:0007669"/>
    <property type="project" value="UniProtKB-ARBA"/>
</dbReference>
<evidence type="ECO:0000256" key="3">
    <source>
        <dbReference type="ARBA" id="ARBA00022692"/>
    </source>
</evidence>
<dbReference type="EMBL" id="AP023420">
    <property type="protein sequence ID" value="BCK83187.1"/>
    <property type="molecule type" value="Genomic_DNA"/>
</dbReference>
<dbReference type="PANTHER" id="PTHR34857">
    <property type="entry name" value="SLL0384 PROTEIN"/>
    <property type="match status" value="1"/>
</dbReference>
<evidence type="ECO:0000313" key="7">
    <source>
        <dbReference type="EMBL" id="BCK83187.1"/>
    </source>
</evidence>
<dbReference type="PANTHER" id="PTHR34857:SF2">
    <property type="entry name" value="SLL0384 PROTEIN"/>
    <property type="match status" value="1"/>
</dbReference>
<sequence length="231" mass="25832">MRRSHLAVLTKLWALLCVTVGVSLTSNAVLTCTLTLLGFTYLGFQRNWRLLRSFGVFYLLLAVLLYLIRFHGFHMAIFSEFYVLMLWNLSPVFLAAWDLITTPPGELAAFFSRIHMPTPVILGLLVVFRFFPTMRSEVKSVGRSMRNRGLTAPAQLVRHPAVSCEYVLVPLLLRCLQIADQLAVSAVARGAEYPGKRGSYYGKRLGAPDYIWSGVWTAATTVFLAVGGVRI</sequence>
<keyword evidence="8" id="KW-1185">Reference proteome</keyword>
<evidence type="ECO:0000256" key="1">
    <source>
        <dbReference type="ARBA" id="ARBA00004141"/>
    </source>
</evidence>
<reference evidence="7" key="1">
    <citation type="submission" date="2020-09" db="EMBL/GenBank/DDBJ databases">
        <title>New species isolated from human feces.</title>
        <authorList>
            <person name="Kitahara M."/>
            <person name="Shigeno Y."/>
            <person name="Shime M."/>
            <person name="Matsumoto Y."/>
            <person name="Nakamura S."/>
            <person name="Motooka D."/>
            <person name="Fukuoka S."/>
            <person name="Nishikawa H."/>
            <person name="Benno Y."/>
        </authorList>
    </citation>
    <scope>NUCLEOTIDE SEQUENCE</scope>
    <source>
        <strain evidence="7">MM59</strain>
    </source>
</reference>
<evidence type="ECO:0000256" key="5">
    <source>
        <dbReference type="ARBA" id="ARBA00023136"/>
    </source>
</evidence>
<keyword evidence="4 6" id="KW-1133">Transmembrane helix</keyword>
<feature type="transmembrane region" description="Helical" evidence="6">
    <location>
        <begin position="210"/>
        <end position="229"/>
    </location>
</feature>
<dbReference type="InterPro" id="IPR051611">
    <property type="entry name" value="ECF_transporter_component"/>
</dbReference>
<organism evidence="7 8">
    <name type="scientific">Pusillibacter faecalis</name>
    <dbReference type="NCBI Taxonomy" id="2714358"/>
    <lineage>
        <taxon>Bacteria</taxon>
        <taxon>Bacillati</taxon>
        <taxon>Bacillota</taxon>
        <taxon>Clostridia</taxon>
        <taxon>Eubacteriales</taxon>
        <taxon>Oscillospiraceae</taxon>
        <taxon>Pusillibacter</taxon>
    </lineage>
</organism>
<name>A0A810QAA6_9FIRM</name>
<evidence type="ECO:0000256" key="4">
    <source>
        <dbReference type="ARBA" id="ARBA00022989"/>
    </source>
</evidence>
<feature type="transmembrane region" description="Helical" evidence="6">
    <location>
        <begin position="81"/>
        <end position="100"/>
    </location>
</feature>
<dbReference type="CDD" id="cd16914">
    <property type="entry name" value="EcfT"/>
    <property type="match status" value="1"/>
</dbReference>
<keyword evidence="2" id="KW-1003">Cell membrane</keyword>
<dbReference type="Pfam" id="PF02361">
    <property type="entry name" value="CbiQ"/>
    <property type="match status" value="1"/>
</dbReference>
<gene>
    <name evidence="7" type="ORF">MM59RIKEN_05060</name>
</gene>
<feature type="transmembrane region" description="Helical" evidence="6">
    <location>
        <begin position="50"/>
        <end position="69"/>
    </location>
</feature>
<dbReference type="Proteomes" id="UP000679848">
    <property type="component" value="Chromosome"/>
</dbReference>
<evidence type="ECO:0000313" key="8">
    <source>
        <dbReference type="Proteomes" id="UP000679848"/>
    </source>
</evidence>
<dbReference type="KEGG" id="pfaa:MM59RIKEN_05060"/>
<protein>
    <submittedName>
        <fullName evidence="7">Cobalt transporter</fullName>
    </submittedName>
</protein>
<evidence type="ECO:0000256" key="2">
    <source>
        <dbReference type="ARBA" id="ARBA00022475"/>
    </source>
</evidence>
<dbReference type="RefSeq" id="WP_055181035.1">
    <property type="nucleotide sequence ID" value="NZ_AP023420.1"/>
</dbReference>